<proteinExistence type="inferred from homology"/>
<dbReference type="PROSITE" id="PS51257">
    <property type="entry name" value="PROKAR_LIPOPROTEIN"/>
    <property type="match status" value="1"/>
</dbReference>
<dbReference type="GO" id="GO:0060170">
    <property type="term" value="C:ciliary membrane"/>
    <property type="evidence" value="ECO:0007669"/>
    <property type="project" value="UniProtKB-SubCell"/>
</dbReference>
<keyword evidence="9" id="KW-0325">Glycoprotein</keyword>
<evidence type="ECO:0000256" key="2">
    <source>
        <dbReference type="ARBA" id="ARBA00009082"/>
    </source>
</evidence>
<reference evidence="13 14" key="1">
    <citation type="submission" date="2024-05" db="EMBL/GenBank/DDBJ databases">
        <title>Culex pipiens pipiens assembly and annotation.</title>
        <authorList>
            <person name="Alout H."/>
            <person name="Durand T."/>
        </authorList>
    </citation>
    <scope>NUCLEOTIDE SEQUENCE [LARGE SCALE GENOMIC DNA]</scope>
    <source>
        <strain evidence="13">HA-2024</strain>
        <tissue evidence="13">Whole body</tissue>
    </source>
</reference>
<comment type="function">
    <text evidence="11">Transmembrane component of the tectonic-like complex, a complex localized at the transition zone of primary cilia and acting as a barrier that prevents diffusion of transmembrane proteins between the cilia and plasma membranes. Required for ciliogenesis and sonic hedgehog/SHH signaling.</text>
</comment>
<dbReference type="AlphaFoldDB" id="A0ABD1DWV8"/>
<keyword evidence="4" id="KW-1003">Cell membrane</keyword>
<dbReference type="InterPro" id="IPR019306">
    <property type="entry name" value="TMEM231"/>
</dbReference>
<keyword evidence="8 12" id="KW-0472">Membrane</keyword>
<organism evidence="13 14">
    <name type="scientific">Culex pipiens pipiens</name>
    <name type="common">Northern house mosquito</name>
    <dbReference type="NCBI Taxonomy" id="38569"/>
    <lineage>
        <taxon>Eukaryota</taxon>
        <taxon>Metazoa</taxon>
        <taxon>Ecdysozoa</taxon>
        <taxon>Arthropoda</taxon>
        <taxon>Hexapoda</taxon>
        <taxon>Insecta</taxon>
        <taxon>Pterygota</taxon>
        <taxon>Neoptera</taxon>
        <taxon>Endopterygota</taxon>
        <taxon>Diptera</taxon>
        <taxon>Nematocera</taxon>
        <taxon>Culicoidea</taxon>
        <taxon>Culicidae</taxon>
        <taxon>Culicinae</taxon>
        <taxon>Culicini</taxon>
        <taxon>Culex</taxon>
        <taxon>Culex</taxon>
    </lineage>
</organism>
<feature type="transmembrane region" description="Helical" evidence="12">
    <location>
        <begin position="20"/>
        <end position="42"/>
    </location>
</feature>
<keyword evidence="7" id="KW-0969">Cilium</keyword>
<evidence type="ECO:0000313" key="13">
    <source>
        <dbReference type="EMBL" id="KAL1404116.1"/>
    </source>
</evidence>
<evidence type="ECO:0000256" key="11">
    <source>
        <dbReference type="ARBA" id="ARBA00024803"/>
    </source>
</evidence>
<dbReference type="EMBL" id="JBEHCU010000796">
    <property type="protein sequence ID" value="KAL1404116.1"/>
    <property type="molecule type" value="Genomic_DNA"/>
</dbReference>
<keyword evidence="14" id="KW-1185">Reference proteome</keyword>
<dbReference type="Proteomes" id="UP001562425">
    <property type="component" value="Unassembled WGS sequence"/>
</dbReference>
<evidence type="ECO:0000256" key="4">
    <source>
        <dbReference type="ARBA" id="ARBA00022475"/>
    </source>
</evidence>
<name>A0ABD1DWV8_CULPP</name>
<evidence type="ECO:0000256" key="6">
    <source>
        <dbReference type="ARBA" id="ARBA00022989"/>
    </source>
</evidence>
<keyword evidence="6 12" id="KW-1133">Transmembrane helix</keyword>
<evidence type="ECO:0000256" key="12">
    <source>
        <dbReference type="SAM" id="Phobius"/>
    </source>
</evidence>
<evidence type="ECO:0000313" key="14">
    <source>
        <dbReference type="Proteomes" id="UP001562425"/>
    </source>
</evidence>
<accession>A0ABD1DWV8</accession>
<evidence type="ECO:0000256" key="8">
    <source>
        <dbReference type="ARBA" id="ARBA00023136"/>
    </source>
</evidence>
<dbReference type="PANTHER" id="PTHR14605">
    <property type="entry name" value="CHST5 PROTEIN"/>
    <property type="match status" value="1"/>
</dbReference>
<evidence type="ECO:0000256" key="9">
    <source>
        <dbReference type="ARBA" id="ARBA00023180"/>
    </source>
</evidence>
<comment type="caution">
    <text evidence="13">The sequence shown here is derived from an EMBL/GenBank/DDBJ whole genome shotgun (WGS) entry which is preliminary data.</text>
</comment>
<comment type="subcellular location">
    <subcellularLocation>
        <location evidence="1">Cell projection</location>
        <location evidence="1">Cilium membrane</location>
        <topology evidence="1">Multi-pass membrane protein</topology>
    </subcellularLocation>
</comment>
<keyword evidence="5 12" id="KW-0812">Transmembrane</keyword>
<dbReference type="Pfam" id="PF10149">
    <property type="entry name" value="TM231"/>
    <property type="match status" value="1"/>
</dbReference>
<gene>
    <name evidence="13" type="ORF">pipiens_019053</name>
</gene>
<dbReference type="PANTHER" id="PTHR14605:SF1">
    <property type="entry name" value="TRANSMEMBRANE PROTEIN 231"/>
    <property type="match status" value="1"/>
</dbReference>
<evidence type="ECO:0000256" key="7">
    <source>
        <dbReference type="ARBA" id="ARBA00023069"/>
    </source>
</evidence>
<evidence type="ECO:0000256" key="5">
    <source>
        <dbReference type="ARBA" id="ARBA00022692"/>
    </source>
</evidence>
<protein>
    <recommendedName>
        <fullName evidence="3">Transmembrane protein 231</fullName>
    </recommendedName>
</protein>
<evidence type="ECO:0000256" key="1">
    <source>
        <dbReference type="ARBA" id="ARBA00004272"/>
    </source>
</evidence>
<evidence type="ECO:0000256" key="3">
    <source>
        <dbReference type="ARBA" id="ARBA00015087"/>
    </source>
</evidence>
<comment type="similarity">
    <text evidence="2">Belongs to the TMEM231 family.</text>
</comment>
<evidence type="ECO:0000256" key="10">
    <source>
        <dbReference type="ARBA" id="ARBA00023273"/>
    </source>
</evidence>
<sequence length="329" mass="38125">MKHLFNLHRKVVRIDYRNQLCSFATFATGCVVLLSLIIPYYVVQFINPGDVWDRYRLAYEQPRVHFDYRYLFLAEVALPEARSEIVTCSSFEPYNELTEQRQECGVIKVTSDDSNVDGKVDALAVSVSFNLPQEATGLKFYTFYFFLDAVVKSRCLFTIPTIISLDKVPPPVHPFPSGTITHSGHLTSSQTVALQCPFFMRNIKSHFNHNYLPGENYTSLHQFLPPSILDEIESSNAVYFKFDPHRSHWTRDGAGEVTIRVEVTIGGEDSRRTALLYNTSIWQKVAQFWMQYFSVLVVSLWIADKVKDWLFERFVIRAMEVVPWKEKYN</sequence>
<keyword evidence="10" id="KW-0966">Cell projection</keyword>